<dbReference type="PANTHER" id="PTHR23416">
    <property type="entry name" value="SIALIC ACID SYNTHASE-RELATED"/>
    <property type="match status" value="1"/>
</dbReference>
<dbReference type="AlphaFoldDB" id="A0A8D5FU93"/>
<name>A0A8D5FU93_9BACT</name>
<dbReference type="Proteomes" id="UP000826725">
    <property type="component" value="Chromosome"/>
</dbReference>
<dbReference type="KEGG" id="dbk:DGMP_21590"/>
<keyword evidence="3" id="KW-1185">Reference proteome</keyword>
<dbReference type="RefSeq" id="WP_329955580.1">
    <property type="nucleotide sequence ID" value="NZ_AP024086.1"/>
</dbReference>
<sequence length="255" mass="26514">MVSEESKIEKIPLVEQLHSGGGSAFSRYKNKAAGEVSFVKLLGYEFYHVVLANLGGAAGYLMRKIFAGSFFKEVGSSLILGRGLVIRHPGKIRIGNSVAIDDYVFLDASGSGEKGVRLGDNVILSRNCVVQGKAGPVVLDNRVDVGCNTVFSSVAGIFVGQATIIAGNCYVGGGRYYHDELDVPIMDQGGCSHGPVSIGPMSWIGAGAVILDGVTLGKGVIVGAGSVVTKDVPDFGVVAGVPARLLRIRKGDGSE</sequence>
<keyword evidence="1" id="KW-0808">Transferase</keyword>
<evidence type="ECO:0000256" key="1">
    <source>
        <dbReference type="ARBA" id="ARBA00023315"/>
    </source>
</evidence>
<dbReference type="Pfam" id="PF00132">
    <property type="entry name" value="Hexapep"/>
    <property type="match status" value="1"/>
</dbReference>
<gene>
    <name evidence="2" type="ORF">DGMP_21590</name>
</gene>
<evidence type="ECO:0008006" key="4">
    <source>
        <dbReference type="Google" id="ProtNLM"/>
    </source>
</evidence>
<dbReference type="CDD" id="cd04647">
    <property type="entry name" value="LbH_MAT_like"/>
    <property type="match status" value="1"/>
</dbReference>
<dbReference type="InterPro" id="IPR018357">
    <property type="entry name" value="Hexapep_transf_CS"/>
</dbReference>
<dbReference type="GO" id="GO:0016746">
    <property type="term" value="F:acyltransferase activity"/>
    <property type="evidence" value="ECO:0007669"/>
    <property type="project" value="UniProtKB-KW"/>
</dbReference>
<keyword evidence="1" id="KW-0012">Acyltransferase</keyword>
<reference evidence="2" key="1">
    <citation type="submission" date="2020-09" db="EMBL/GenBank/DDBJ databases">
        <title>Desulfogranum mesoprofundum gen. nov., sp. nov., a novel mesophilic, sulfate-reducing chemolithoautotroph isolated from a deep-sea hydrothermal vent chimney in the Suiyo Seamount.</title>
        <authorList>
            <person name="Hashimoto Y."/>
            <person name="Nakagawa S."/>
        </authorList>
    </citation>
    <scope>NUCLEOTIDE SEQUENCE</scope>
    <source>
        <strain evidence="2">KT2</strain>
    </source>
</reference>
<organism evidence="2 3">
    <name type="scientific">Desulfomarina profundi</name>
    <dbReference type="NCBI Taxonomy" id="2772557"/>
    <lineage>
        <taxon>Bacteria</taxon>
        <taxon>Pseudomonadati</taxon>
        <taxon>Thermodesulfobacteriota</taxon>
        <taxon>Desulfobulbia</taxon>
        <taxon>Desulfobulbales</taxon>
        <taxon>Desulfobulbaceae</taxon>
        <taxon>Desulfomarina</taxon>
    </lineage>
</organism>
<dbReference type="InterPro" id="IPR001451">
    <property type="entry name" value="Hexapep"/>
</dbReference>
<dbReference type="InterPro" id="IPR051159">
    <property type="entry name" value="Hexapeptide_acetyltransf"/>
</dbReference>
<evidence type="ECO:0000313" key="3">
    <source>
        <dbReference type="Proteomes" id="UP000826725"/>
    </source>
</evidence>
<dbReference type="EMBL" id="AP024086">
    <property type="protein sequence ID" value="BCL61466.1"/>
    <property type="molecule type" value="Genomic_DNA"/>
</dbReference>
<proteinExistence type="predicted"/>
<dbReference type="PROSITE" id="PS00101">
    <property type="entry name" value="HEXAPEP_TRANSFERASES"/>
    <property type="match status" value="1"/>
</dbReference>
<evidence type="ECO:0000313" key="2">
    <source>
        <dbReference type="EMBL" id="BCL61466.1"/>
    </source>
</evidence>
<protein>
    <recommendedName>
        <fullName evidence="4">Acetyltransferase</fullName>
    </recommendedName>
</protein>
<accession>A0A8D5FU93</accession>
<dbReference type="Pfam" id="PF14602">
    <property type="entry name" value="Hexapep_2"/>
    <property type="match status" value="1"/>
</dbReference>